<organism evidence="2 3">
    <name type="scientific">Streptomyces nigrescens</name>
    <dbReference type="NCBI Taxonomy" id="1920"/>
    <lineage>
        <taxon>Bacteria</taxon>
        <taxon>Bacillati</taxon>
        <taxon>Actinomycetota</taxon>
        <taxon>Actinomycetes</taxon>
        <taxon>Kitasatosporales</taxon>
        <taxon>Streptomycetaceae</taxon>
        <taxon>Streptomyces</taxon>
    </lineage>
</organism>
<evidence type="ECO:0000256" key="1">
    <source>
        <dbReference type="SAM" id="MobiDB-lite"/>
    </source>
</evidence>
<evidence type="ECO:0000313" key="3">
    <source>
        <dbReference type="Proteomes" id="UP000429552"/>
    </source>
</evidence>
<comment type="caution">
    <text evidence="2">The sequence shown here is derived from an EMBL/GenBank/DDBJ whole genome shotgun (WGS) entry which is preliminary data.</text>
</comment>
<dbReference type="AlphaFoldDB" id="A0A640TBB8"/>
<reference evidence="2 3" key="1">
    <citation type="submission" date="2019-12" db="EMBL/GenBank/DDBJ databases">
        <title>Whole genome shotgun sequence of Streptomyces libani subsp. libani NBRC 13452.</title>
        <authorList>
            <person name="Ichikawa N."/>
            <person name="Kimura A."/>
            <person name="Kitahashi Y."/>
            <person name="Komaki H."/>
            <person name="Tamura T."/>
        </authorList>
    </citation>
    <scope>NUCLEOTIDE SEQUENCE [LARGE SCALE GENOMIC DNA]</scope>
    <source>
        <strain evidence="2 3">NBRC 13452</strain>
    </source>
</reference>
<accession>A0A640TBB8</accession>
<name>A0A640TBB8_STRNI</name>
<dbReference type="Proteomes" id="UP000429552">
    <property type="component" value="Unassembled WGS sequence"/>
</dbReference>
<proteinExistence type="predicted"/>
<evidence type="ECO:0000313" key="2">
    <source>
        <dbReference type="EMBL" id="GFE19586.1"/>
    </source>
</evidence>
<sequence length="70" mass="7102">MHATSTTHGDNCLRECGGADASVRHGDASSETMDADHAPQGDDKPAVGVTAAQLVITLRLSALGQLSAIT</sequence>
<feature type="compositionally biased region" description="Basic and acidic residues" evidence="1">
    <location>
        <begin position="22"/>
        <end position="45"/>
    </location>
</feature>
<protein>
    <submittedName>
        <fullName evidence="2">Uncharacterized protein</fullName>
    </submittedName>
</protein>
<feature type="region of interest" description="Disordered" evidence="1">
    <location>
        <begin position="1"/>
        <end position="45"/>
    </location>
</feature>
<gene>
    <name evidence="2" type="ORF">Sliba_00390</name>
</gene>
<dbReference type="EMBL" id="BLIP01000001">
    <property type="protein sequence ID" value="GFE19586.1"/>
    <property type="molecule type" value="Genomic_DNA"/>
</dbReference>